<dbReference type="GO" id="GO:0005634">
    <property type="term" value="C:nucleus"/>
    <property type="evidence" value="ECO:0007669"/>
    <property type="project" value="UniProtKB-SubCell"/>
</dbReference>
<evidence type="ECO:0000256" key="6">
    <source>
        <dbReference type="RuleBase" id="RU000551"/>
    </source>
</evidence>
<protein>
    <recommendedName>
        <fullName evidence="6">Proteasome subunit alpha type</fullName>
    </recommendedName>
</protein>
<evidence type="ECO:0000313" key="9">
    <source>
        <dbReference type="Proteomes" id="UP001164286"/>
    </source>
</evidence>
<comment type="subunit">
    <text evidence="6">The 26S proteasome consists of a 20S proteasome core and two 19S regulatory subunits.</text>
</comment>
<sequence>MSSIGTGYDLSVSTYSPDGRLFQVEYANKAVEAAGVAIGLKCTDGVILATERLLHSKLLVKGANRRIQSVDDHIGMATAGLLADGKHLGSRAREEAGSFRENYNDPITVQILADRLSGYTQAYTCYGSVRPFGISTLVAGVDKTGPRLFCIEPSGVHYGYRATAAGKGKALAKTELEKLLGAREGGIGVKEGVDEVARIIHLVHDDNKDKDFELEMTWVCEASGWKHAAVPQELLVEAERKARAALEEGMEED</sequence>
<proteinExistence type="inferred from homology"/>
<keyword evidence="9" id="KW-1185">Reference proteome</keyword>
<reference evidence="8" key="1">
    <citation type="journal article" date="2022" name="G3 (Bethesda)">
        <title>High quality genome of the basidiomycete yeast Dioszegia hungarica PDD-24b-2 isolated from cloud water.</title>
        <authorList>
            <person name="Jarrige D."/>
            <person name="Haridas S."/>
            <person name="Bleykasten-Grosshans C."/>
            <person name="Joly M."/>
            <person name="Nadalig T."/>
            <person name="Sancelme M."/>
            <person name="Vuilleumier S."/>
            <person name="Grigoriev I.V."/>
            <person name="Amato P."/>
            <person name="Bringel F."/>
        </authorList>
    </citation>
    <scope>NUCLEOTIDE SEQUENCE</scope>
    <source>
        <strain evidence="8">PDD-24b-2</strain>
    </source>
</reference>
<evidence type="ECO:0000256" key="5">
    <source>
        <dbReference type="PROSITE-ProRule" id="PRU00808"/>
    </source>
</evidence>
<dbReference type="SMART" id="SM00948">
    <property type="entry name" value="Proteasome_A_N"/>
    <property type="match status" value="1"/>
</dbReference>
<dbReference type="GeneID" id="77725023"/>
<name>A0AA38LRC0_9TREE</name>
<dbReference type="InterPro" id="IPR050115">
    <property type="entry name" value="Proteasome_alpha"/>
</dbReference>
<evidence type="ECO:0000259" key="7">
    <source>
        <dbReference type="PROSITE" id="PS00388"/>
    </source>
</evidence>
<dbReference type="PANTHER" id="PTHR11599">
    <property type="entry name" value="PROTEASOME SUBUNIT ALPHA/BETA"/>
    <property type="match status" value="1"/>
</dbReference>
<dbReference type="GO" id="GO:0006511">
    <property type="term" value="P:ubiquitin-dependent protein catabolic process"/>
    <property type="evidence" value="ECO:0007669"/>
    <property type="project" value="InterPro"/>
</dbReference>
<comment type="subcellular location">
    <subcellularLocation>
        <location evidence="6">Cytoplasm</location>
    </subcellularLocation>
    <subcellularLocation>
        <location evidence="6">Nucleus</location>
    </subcellularLocation>
</comment>
<accession>A0AA38LRC0</accession>
<dbReference type="AlphaFoldDB" id="A0AA38LRC0"/>
<dbReference type="InterPro" id="IPR029055">
    <property type="entry name" value="Ntn_hydrolases_N"/>
</dbReference>
<dbReference type="PROSITE" id="PS00388">
    <property type="entry name" value="PROTEASOME_ALPHA_1"/>
    <property type="match status" value="1"/>
</dbReference>
<dbReference type="Pfam" id="PF00227">
    <property type="entry name" value="Proteasome"/>
    <property type="match status" value="1"/>
</dbReference>
<dbReference type="PROSITE" id="PS51475">
    <property type="entry name" value="PROTEASOME_ALPHA_2"/>
    <property type="match status" value="1"/>
</dbReference>
<evidence type="ECO:0000256" key="3">
    <source>
        <dbReference type="ARBA" id="ARBA00022942"/>
    </source>
</evidence>
<dbReference type="GO" id="GO:0005737">
    <property type="term" value="C:cytoplasm"/>
    <property type="evidence" value="ECO:0007669"/>
    <property type="project" value="UniProtKB-SubCell"/>
</dbReference>
<dbReference type="CDD" id="cd03751">
    <property type="entry name" value="proteasome_alpha_type_3"/>
    <property type="match status" value="1"/>
</dbReference>
<evidence type="ECO:0000256" key="2">
    <source>
        <dbReference type="ARBA" id="ARBA00022490"/>
    </source>
</evidence>
<dbReference type="SUPFAM" id="SSF56235">
    <property type="entry name" value="N-terminal nucleophile aminohydrolases (Ntn hydrolases)"/>
    <property type="match status" value="1"/>
</dbReference>
<evidence type="ECO:0000256" key="4">
    <source>
        <dbReference type="ARBA" id="ARBA00023242"/>
    </source>
</evidence>
<evidence type="ECO:0000313" key="8">
    <source>
        <dbReference type="EMBL" id="KAI9634317.1"/>
    </source>
</evidence>
<dbReference type="EMBL" id="JAKWFO010000008">
    <property type="protein sequence ID" value="KAI9634317.1"/>
    <property type="molecule type" value="Genomic_DNA"/>
</dbReference>
<comment type="caution">
    <text evidence="8">The sequence shown here is derived from an EMBL/GenBank/DDBJ whole genome shotgun (WGS) entry which is preliminary data.</text>
</comment>
<dbReference type="RefSeq" id="XP_052944094.1">
    <property type="nucleotide sequence ID" value="XM_053085822.1"/>
</dbReference>
<dbReference type="GO" id="GO:0019773">
    <property type="term" value="C:proteasome core complex, alpha-subunit complex"/>
    <property type="evidence" value="ECO:0007669"/>
    <property type="project" value="UniProtKB-UniRule"/>
</dbReference>
<keyword evidence="4 6" id="KW-0539">Nucleus</keyword>
<dbReference type="Gene3D" id="3.60.20.10">
    <property type="entry name" value="Glutamine Phosphoribosylpyrophosphate, subunit 1, domain 1"/>
    <property type="match status" value="1"/>
</dbReference>
<evidence type="ECO:0000256" key="1">
    <source>
        <dbReference type="ARBA" id="ARBA00002000"/>
    </source>
</evidence>
<dbReference type="InterPro" id="IPR001353">
    <property type="entry name" value="Proteasome_sua/b"/>
</dbReference>
<comment type="similarity">
    <text evidence="5 6">Belongs to the peptidase T1A family.</text>
</comment>
<organism evidence="8 9">
    <name type="scientific">Dioszegia hungarica</name>
    <dbReference type="NCBI Taxonomy" id="4972"/>
    <lineage>
        <taxon>Eukaryota</taxon>
        <taxon>Fungi</taxon>
        <taxon>Dikarya</taxon>
        <taxon>Basidiomycota</taxon>
        <taxon>Agaricomycotina</taxon>
        <taxon>Tremellomycetes</taxon>
        <taxon>Tremellales</taxon>
        <taxon>Bulleribasidiaceae</taxon>
        <taxon>Dioszegia</taxon>
    </lineage>
</organism>
<feature type="domain" description="Proteasome alpha-type subunits" evidence="7">
    <location>
        <begin position="8"/>
        <end position="30"/>
    </location>
</feature>
<dbReference type="InterPro" id="IPR000426">
    <property type="entry name" value="Proteasome_asu_N"/>
</dbReference>
<comment type="function">
    <text evidence="1">The proteasome is a multicatalytic proteinase complex which is characterized by its ability to cleave peptides with Arg, Phe, Tyr, Leu, and Glu adjacent to the leaving group at neutral or slightly basic pH. The proteasome has an ATP-dependent proteolytic activity.</text>
</comment>
<dbReference type="FunFam" id="3.60.20.10:FF:000007">
    <property type="entry name" value="Proteasome subunit alpha type"/>
    <property type="match status" value="1"/>
</dbReference>
<keyword evidence="3 5" id="KW-0647">Proteasome</keyword>
<keyword evidence="2 6" id="KW-0963">Cytoplasm</keyword>
<dbReference type="Pfam" id="PF10584">
    <property type="entry name" value="Proteasome_A_N"/>
    <property type="match status" value="1"/>
</dbReference>
<dbReference type="Proteomes" id="UP001164286">
    <property type="component" value="Unassembled WGS sequence"/>
</dbReference>
<dbReference type="InterPro" id="IPR023332">
    <property type="entry name" value="Proteasome_alpha-type"/>
</dbReference>
<gene>
    <name evidence="8" type="ORF">MKK02DRAFT_17671</name>
</gene>